<feature type="compositionally biased region" description="Basic and acidic residues" evidence="1">
    <location>
        <begin position="287"/>
        <end position="301"/>
    </location>
</feature>
<reference evidence="3 4" key="1">
    <citation type="submission" date="2024-01" db="EMBL/GenBank/DDBJ databases">
        <title>Genome assemblies of Stephania.</title>
        <authorList>
            <person name="Yang L."/>
        </authorList>
    </citation>
    <scope>NUCLEOTIDE SEQUENCE [LARGE SCALE GENOMIC DNA]</scope>
    <source>
        <strain evidence="3">YNDBR</strain>
        <tissue evidence="3">Leaf</tissue>
    </source>
</reference>
<dbReference type="AlphaFoldDB" id="A0AAP0LCZ3"/>
<proteinExistence type="predicted"/>
<keyword evidence="2" id="KW-1133">Transmembrane helix</keyword>
<feature type="transmembrane region" description="Helical" evidence="2">
    <location>
        <begin position="17"/>
        <end position="36"/>
    </location>
</feature>
<feature type="region of interest" description="Disordered" evidence="1">
    <location>
        <begin position="705"/>
        <end position="724"/>
    </location>
</feature>
<evidence type="ECO:0000313" key="3">
    <source>
        <dbReference type="EMBL" id="KAK9167972.1"/>
    </source>
</evidence>
<dbReference type="Proteomes" id="UP001420932">
    <property type="component" value="Unassembled WGS sequence"/>
</dbReference>
<name>A0AAP0LCZ3_9MAGN</name>
<feature type="compositionally biased region" description="Basic and acidic residues" evidence="1">
    <location>
        <begin position="384"/>
        <end position="410"/>
    </location>
</feature>
<feature type="compositionally biased region" description="Polar residues" evidence="1">
    <location>
        <begin position="846"/>
        <end position="857"/>
    </location>
</feature>
<evidence type="ECO:0000256" key="2">
    <source>
        <dbReference type="SAM" id="Phobius"/>
    </source>
</evidence>
<keyword evidence="2" id="KW-0472">Membrane</keyword>
<protein>
    <submittedName>
        <fullName evidence="3">Uncharacterized protein</fullName>
    </submittedName>
</protein>
<keyword evidence="2" id="KW-0812">Transmembrane</keyword>
<feature type="compositionally biased region" description="Basic and acidic residues" evidence="1">
    <location>
        <begin position="332"/>
        <end position="374"/>
    </location>
</feature>
<comment type="caution">
    <text evidence="3">The sequence shown here is derived from an EMBL/GenBank/DDBJ whole genome shotgun (WGS) entry which is preliminary data.</text>
</comment>
<feature type="region of interest" description="Disordered" evidence="1">
    <location>
        <begin position="272"/>
        <end position="301"/>
    </location>
</feature>
<feature type="region of interest" description="Disordered" evidence="1">
    <location>
        <begin position="480"/>
        <end position="499"/>
    </location>
</feature>
<gene>
    <name evidence="3" type="ORF">Syun_000112</name>
</gene>
<evidence type="ECO:0000256" key="1">
    <source>
        <dbReference type="SAM" id="MobiDB-lite"/>
    </source>
</evidence>
<feature type="transmembrane region" description="Helical" evidence="2">
    <location>
        <begin position="48"/>
        <end position="68"/>
    </location>
</feature>
<sequence length="911" mass="99752">MCILCVVQKWARKVVTMLPWIVIPLVILWAFSQLLPPGFRFEVTSPRLACVLVLLVTLFWYEVLMPQLSAWRAKRSALLRERMRFEAIEMQKLRKMATRRCRNCLTPYRDQNPGGGRFMCSYCGHISKRPVLDMPGGGGGGGGSGLSMNHDPRYAGLSIANSGIIGDLVSKSGKIWNGKVWLDNGWIGGGQDSLDNGNWNALTSAEKSGYQGKNKDGYAGNEGHCWGGDTCSGLVSFGRKLLSSILCCIRWIARTVFRVSLSGDDALSEAHNKGMMSKKGENGMGFHESRGERARRKAEEKRQARLERELLAEEERKQREEVARLVEERRKLRGESTEAEKEYDKGSTPEQRKDNKKEAERKRQERRKDKDKGSNKSNSDVEDLDRRASRESEKKRVFEKRNEIDKRDVLKSAPESVKTQNSEACTKTNSINNVSKGNRYFDRVKGTIFSSPKVLNGGSFFGKGTNASANVVWKVNKHSSSGDHAQTASNLKDANSPGQVLGKVNTNGGDRITDASFRRPLVPEQQSQAAPKKSWQQLFTRTAAAPASSNANVAPILNQTPQIGAERSLFLGQVAQTHPIDNQIHFGTSLPYVSPSVPSFSSGGYSVFSSAALSMFSPPGIMPAELTPEEPELFEDPCYVPDPVSLLGPVSESLDLASGFVPDVGLEKLHSPKYFAASDEVSRPSPIESPMSRLRLVEEKFVNSSQVPGNPKIDGKKSSLMSNSSNEQEQGTWQMWGTPPLGQDGLGLIGGSANWILPLGQNQLNRQDGVHSSSQFVKENQVYLGGGAPQNPHLTNCNNVATSHPRSPCFKDNENGLWSQKTAFGSSGDAQTSFTPFNLEDAISESEVSYGSPSGPVTGSPFDPSPTSFWSKKNLALHGSGEEGVGHPTLVKPCIGGLFSTPDVQSVWSFN</sequence>
<organism evidence="3 4">
    <name type="scientific">Stephania yunnanensis</name>
    <dbReference type="NCBI Taxonomy" id="152371"/>
    <lineage>
        <taxon>Eukaryota</taxon>
        <taxon>Viridiplantae</taxon>
        <taxon>Streptophyta</taxon>
        <taxon>Embryophyta</taxon>
        <taxon>Tracheophyta</taxon>
        <taxon>Spermatophyta</taxon>
        <taxon>Magnoliopsida</taxon>
        <taxon>Ranunculales</taxon>
        <taxon>Menispermaceae</taxon>
        <taxon>Menispermoideae</taxon>
        <taxon>Cissampelideae</taxon>
        <taxon>Stephania</taxon>
    </lineage>
</organism>
<accession>A0AAP0LCZ3</accession>
<dbReference type="EMBL" id="JBBNAF010000001">
    <property type="protein sequence ID" value="KAK9167972.1"/>
    <property type="molecule type" value="Genomic_DNA"/>
</dbReference>
<keyword evidence="4" id="KW-1185">Reference proteome</keyword>
<feature type="region of interest" description="Disordered" evidence="1">
    <location>
        <begin position="332"/>
        <end position="435"/>
    </location>
</feature>
<dbReference type="CDD" id="cd22265">
    <property type="entry name" value="UDM1_RNF168"/>
    <property type="match status" value="1"/>
</dbReference>
<feature type="region of interest" description="Disordered" evidence="1">
    <location>
        <begin position="845"/>
        <end position="865"/>
    </location>
</feature>
<evidence type="ECO:0000313" key="4">
    <source>
        <dbReference type="Proteomes" id="UP001420932"/>
    </source>
</evidence>
<feature type="compositionally biased region" description="Polar residues" evidence="1">
    <location>
        <begin position="417"/>
        <end position="435"/>
    </location>
</feature>